<dbReference type="PANTHER" id="PTHR13190:SF1">
    <property type="entry name" value="AUTOPHAGY-RELATED 2, ISOFORM A"/>
    <property type="match status" value="1"/>
</dbReference>
<proteinExistence type="inferred from homology"/>
<dbReference type="GO" id="GO:0000045">
    <property type="term" value="P:autophagosome assembly"/>
    <property type="evidence" value="ECO:0007669"/>
    <property type="project" value="TreeGrafter"/>
</dbReference>
<evidence type="ECO:0000256" key="10">
    <source>
        <dbReference type="ARBA" id="ARBA00024479"/>
    </source>
</evidence>
<dbReference type="Pfam" id="PF13329">
    <property type="entry name" value="ATG2_CAD"/>
    <property type="match status" value="2"/>
</dbReference>
<dbReference type="GO" id="GO:0061709">
    <property type="term" value="P:reticulophagy"/>
    <property type="evidence" value="ECO:0007669"/>
    <property type="project" value="TreeGrafter"/>
</dbReference>
<evidence type="ECO:0000313" key="13">
    <source>
        <dbReference type="EMBL" id="CAG2255473.1"/>
    </source>
</evidence>
<dbReference type="PANTHER" id="PTHR13190">
    <property type="entry name" value="AUTOPHAGY-RELATED 2, ISOFORM A"/>
    <property type="match status" value="1"/>
</dbReference>
<gene>
    <name evidence="13" type="ORF">MEDL_66908</name>
</gene>
<protein>
    <recommendedName>
        <fullName evidence="4">Autophagy-related protein 2</fullName>
    </recommendedName>
</protein>
<comment type="similarity">
    <text evidence="3">Belongs to the ATG2 family.</text>
</comment>
<feature type="region of interest" description="Disordered" evidence="12">
    <location>
        <begin position="24"/>
        <end position="57"/>
    </location>
</feature>
<evidence type="ECO:0000256" key="4">
    <source>
        <dbReference type="ARBA" id="ARBA00018070"/>
    </source>
</evidence>
<keyword evidence="8" id="KW-0445">Lipid transport</keyword>
<keyword evidence="14" id="KW-1185">Reference proteome</keyword>
<evidence type="ECO:0000256" key="12">
    <source>
        <dbReference type="SAM" id="MobiDB-lite"/>
    </source>
</evidence>
<dbReference type="OrthoDB" id="18982at2759"/>
<dbReference type="GO" id="GO:0000422">
    <property type="term" value="P:autophagy of mitochondrion"/>
    <property type="evidence" value="ECO:0007669"/>
    <property type="project" value="TreeGrafter"/>
</dbReference>
<dbReference type="GO" id="GO:0034045">
    <property type="term" value="C:phagophore assembly site membrane"/>
    <property type="evidence" value="ECO:0007669"/>
    <property type="project" value="UniProtKB-SubCell"/>
</dbReference>
<sequence>MEEYGQTGDSLFFMRDFFTELSGGTVEQAVPLEKDTESKPRSRTSSGANAPSAPQPVMTVGLPEALEEDTDPQELLMMFDEVQDLQMNTSRSSDGEHTPRPCSSEPSIEPSSQPIFIKSFIFSPDVPIRLDYHGKKRVLSEHGTLVGLLSGLAQLNCSELQLKRLPYRHGLLGLDKLVAYCINEWLTDIKKNQLAGVLGGVGPMHSFVQLAQGVKDLFWLPVEQYRKDGRIVRGLQRGANSFSTSTAMAFLELTNRVVQSVQVTEDVKYGRKGQPSDLREGLSNAYVVLREGLSEQAQNFMESANTEHEQKGVTGVVGGVMRQIPSAVISPLIIGPDALSNVLGGARNQLRPDAKKEEEEKWKLEPS</sequence>
<keyword evidence="9" id="KW-0472">Membrane</keyword>
<comment type="caution">
    <text evidence="13">The sequence shown here is derived from an EMBL/GenBank/DDBJ whole genome shotgun (WGS) entry which is preliminary data.</text>
</comment>
<dbReference type="EMBL" id="CAJPWZ010003272">
    <property type="protein sequence ID" value="CAG2255473.1"/>
    <property type="molecule type" value="Genomic_DNA"/>
</dbReference>
<evidence type="ECO:0000256" key="9">
    <source>
        <dbReference type="ARBA" id="ARBA00023136"/>
    </source>
</evidence>
<comment type="catalytic activity">
    <reaction evidence="10">
        <text>a 1,2-diacyl-sn-glycero-3-phospho-L-serine(in) = a 1,2-diacyl-sn-glycero-3-phospho-L-serine(out)</text>
        <dbReference type="Rhea" id="RHEA:38663"/>
        <dbReference type="ChEBI" id="CHEBI:57262"/>
    </reaction>
</comment>
<evidence type="ECO:0000313" key="14">
    <source>
        <dbReference type="Proteomes" id="UP000683360"/>
    </source>
</evidence>
<name>A0A8S3VCJ1_MYTED</name>
<evidence type="ECO:0000256" key="5">
    <source>
        <dbReference type="ARBA" id="ARBA00022448"/>
    </source>
</evidence>
<dbReference type="GO" id="GO:0006869">
    <property type="term" value="P:lipid transport"/>
    <property type="evidence" value="ECO:0007669"/>
    <property type="project" value="UniProtKB-KW"/>
</dbReference>
<dbReference type="InterPro" id="IPR026849">
    <property type="entry name" value="ATG2"/>
</dbReference>
<dbReference type="GO" id="GO:0034727">
    <property type="term" value="P:piecemeal microautophagy of the nucleus"/>
    <property type="evidence" value="ECO:0007669"/>
    <property type="project" value="TreeGrafter"/>
</dbReference>
<dbReference type="AlphaFoldDB" id="A0A8S3VCJ1"/>
<evidence type="ECO:0000256" key="3">
    <source>
        <dbReference type="ARBA" id="ARBA00009714"/>
    </source>
</evidence>
<keyword evidence="7" id="KW-0072">Autophagy</keyword>
<keyword evidence="5" id="KW-0813">Transport</keyword>
<comment type="subcellular location">
    <subcellularLocation>
        <location evidence="1">Endoplasmic reticulum membrane</location>
        <topology evidence="1">Peripheral membrane protein</topology>
    </subcellularLocation>
    <subcellularLocation>
        <location evidence="2">Preautophagosomal structure membrane</location>
        <topology evidence="2">Peripheral membrane protein</topology>
    </subcellularLocation>
</comment>
<comment type="catalytic activity">
    <reaction evidence="11">
        <text>a 1,2-diacyl-sn-glycero-3-phosphoethanolamine(in) = a 1,2-diacyl-sn-glycero-3-phosphoethanolamine(out)</text>
        <dbReference type="Rhea" id="RHEA:38895"/>
        <dbReference type="ChEBI" id="CHEBI:64612"/>
    </reaction>
</comment>
<dbReference type="GO" id="GO:0061908">
    <property type="term" value="C:phagophore"/>
    <property type="evidence" value="ECO:0007669"/>
    <property type="project" value="TreeGrafter"/>
</dbReference>
<organism evidence="13 14">
    <name type="scientific">Mytilus edulis</name>
    <name type="common">Blue mussel</name>
    <dbReference type="NCBI Taxonomy" id="6550"/>
    <lineage>
        <taxon>Eukaryota</taxon>
        <taxon>Metazoa</taxon>
        <taxon>Spiralia</taxon>
        <taxon>Lophotrochozoa</taxon>
        <taxon>Mollusca</taxon>
        <taxon>Bivalvia</taxon>
        <taxon>Autobranchia</taxon>
        <taxon>Pteriomorphia</taxon>
        <taxon>Mytilida</taxon>
        <taxon>Mytiloidea</taxon>
        <taxon>Mytilidae</taxon>
        <taxon>Mytilinae</taxon>
        <taxon>Mytilus</taxon>
    </lineage>
</organism>
<dbReference type="GO" id="GO:0043495">
    <property type="term" value="F:protein-membrane adaptor activity"/>
    <property type="evidence" value="ECO:0007669"/>
    <property type="project" value="TreeGrafter"/>
</dbReference>
<evidence type="ECO:0000256" key="2">
    <source>
        <dbReference type="ARBA" id="ARBA00004623"/>
    </source>
</evidence>
<evidence type="ECO:0000256" key="8">
    <source>
        <dbReference type="ARBA" id="ARBA00023055"/>
    </source>
</evidence>
<reference evidence="13" key="1">
    <citation type="submission" date="2021-03" db="EMBL/GenBank/DDBJ databases">
        <authorList>
            <person name="Bekaert M."/>
        </authorList>
    </citation>
    <scope>NUCLEOTIDE SEQUENCE</scope>
</reference>
<dbReference type="GO" id="GO:0061723">
    <property type="term" value="P:glycophagy"/>
    <property type="evidence" value="ECO:0007669"/>
    <property type="project" value="TreeGrafter"/>
</dbReference>
<evidence type="ECO:0000256" key="6">
    <source>
        <dbReference type="ARBA" id="ARBA00022824"/>
    </source>
</evidence>
<evidence type="ECO:0000256" key="11">
    <source>
        <dbReference type="ARBA" id="ARBA00024615"/>
    </source>
</evidence>
<dbReference type="GO" id="GO:0005789">
    <property type="term" value="C:endoplasmic reticulum membrane"/>
    <property type="evidence" value="ECO:0007669"/>
    <property type="project" value="UniProtKB-SubCell"/>
</dbReference>
<evidence type="ECO:0000256" key="7">
    <source>
        <dbReference type="ARBA" id="ARBA00023006"/>
    </source>
</evidence>
<accession>A0A8S3VCJ1</accession>
<dbReference type="Proteomes" id="UP000683360">
    <property type="component" value="Unassembled WGS sequence"/>
</dbReference>
<evidence type="ECO:0000256" key="1">
    <source>
        <dbReference type="ARBA" id="ARBA00004406"/>
    </source>
</evidence>
<dbReference type="GO" id="GO:0032266">
    <property type="term" value="F:phosphatidylinositol-3-phosphate binding"/>
    <property type="evidence" value="ECO:0007669"/>
    <property type="project" value="TreeGrafter"/>
</dbReference>
<keyword evidence="6" id="KW-0256">Endoplasmic reticulum</keyword>
<feature type="region of interest" description="Disordered" evidence="12">
    <location>
        <begin position="89"/>
        <end position="111"/>
    </location>
</feature>
<feature type="compositionally biased region" description="Low complexity" evidence="12">
    <location>
        <begin position="100"/>
        <end position="111"/>
    </location>
</feature>